<evidence type="ECO:0000256" key="1">
    <source>
        <dbReference type="ARBA" id="ARBA00005417"/>
    </source>
</evidence>
<evidence type="ECO:0000256" key="5">
    <source>
        <dbReference type="ARBA" id="ARBA00022741"/>
    </source>
</evidence>
<dbReference type="GO" id="GO:0005886">
    <property type="term" value="C:plasma membrane"/>
    <property type="evidence" value="ECO:0007669"/>
    <property type="project" value="UniProtKB-SubCell"/>
</dbReference>
<evidence type="ECO:0000256" key="9">
    <source>
        <dbReference type="ARBA" id="ARBA00054718"/>
    </source>
</evidence>
<dbReference type="EMBL" id="VAVZ01000038">
    <property type="protein sequence ID" value="TLP94051.1"/>
    <property type="molecule type" value="Genomic_DNA"/>
</dbReference>
<dbReference type="InterPro" id="IPR027417">
    <property type="entry name" value="P-loop_NTPase"/>
</dbReference>
<dbReference type="NCBIfam" id="TIGR02673">
    <property type="entry name" value="FtsE"/>
    <property type="match status" value="1"/>
</dbReference>
<accession>A0A5R9B863</accession>
<sequence>MIRFEHVTRTYRSGGKPALDDVSVEFNRGDFVFLIGASGSGKSTLLRMILREGLPQQGKVTVAGQNLVLMLERRVPHYRRSIGMVFQDFRLLPDKTIYENVAFAMRVIAAPRGHIKKQVMKTLERVHLDHLARRYPHEISGGEQQRAAIARAIVNQPAIVLADEPTGNLDPRASEEVMKILRWINASGTTVVMATHDRAIVDQTRRRVVQLHKGQLVRDEEHGSYDPPEGSPAWELLSAELEESGLQASDPMPLLTQTVPTVAQNQTDEPEVEEDPGFRVREYQVTFPEDDPQHDDAEPEESRAEVDAAAVPEFDDDEPTDTLEPVDQPSALPSPEDTKEPERHPIPRPRASAAESTYADTQRTADQLRASKPRGIFGRRKR</sequence>
<evidence type="ECO:0000256" key="12">
    <source>
        <dbReference type="SAM" id="MobiDB-lite"/>
    </source>
</evidence>
<dbReference type="PANTHER" id="PTHR24220:SF470">
    <property type="entry name" value="CELL DIVISION ATP-BINDING PROTEIN FTSE"/>
    <property type="match status" value="1"/>
</dbReference>
<keyword evidence="5 11" id="KW-0547">Nucleotide-binding</keyword>
<comment type="subcellular location">
    <subcellularLocation>
        <location evidence="11">Cell membrane</location>
        <topology evidence="11">Peripheral membrane protein</topology>
        <orientation evidence="11">Cytoplasmic side</orientation>
    </subcellularLocation>
</comment>
<keyword evidence="6 11" id="KW-0067">ATP-binding</keyword>
<evidence type="ECO:0000256" key="11">
    <source>
        <dbReference type="RuleBase" id="RU365094"/>
    </source>
</evidence>
<evidence type="ECO:0000256" key="7">
    <source>
        <dbReference type="ARBA" id="ARBA00023136"/>
    </source>
</evidence>
<dbReference type="GO" id="GO:0016887">
    <property type="term" value="F:ATP hydrolysis activity"/>
    <property type="evidence" value="ECO:0007669"/>
    <property type="project" value="InterPro"/>
</dbReference>
<keyword evidence="7 11" id="KW-0472">Membrane</keyword>
<dbReference type="GO" id="GO:0022857">
    <property type="term" value="F:transmembrane transporter activity"/>
    <property type="evidence" value="ECO:0007669"/>
    <property type="project" value="TreeGrafter"/>
</dbReference>
<keyword evidence="8 11" id="KW-0131">Cell cycle</keyword>
<dbReference type="InterPro" id="IPR005286">
    <property type="entry name" value="Cell_div_FtsE"/>
</dbReference>
<dbReference type="FunFam" id="3.40.50.300:FF:000056">
    <property type="entry name" value="Cell division ATP-binding protein FtsE"/>
    <property type="match status" value="1"/>
</dbReference>
<dbReference type="PROSITE" id="PS00211">
    <property type="entry name" value="ABC_TRANSPORTER_1"/>
    <property type="match status" value="1"/>
</dbReference>
<feature type="region of interest" description="Disordered" evidence="12">
    <location>
        <begin position="288"/>
        <end position="382"/>
    </location>
</feature>
<protein>
    <recommendedName>
        <fullName evidence="2 11">Cell division ATP-binding protein FtsE</fullName>
    </recommendedName>
</protein>
<dbReference type="AlphaFoldDB" id="A0A5R9B863"/>
<organism evidence="14 15">
    <name type="scientific">Nesterenkonia salmonea</name>
    <dbReference type="NCBI Taxonomy" id="1804987"/>
    <lineage>
        <taxon>Bacteria</taxon>
        <taxon>Bacillati</taxon>
        <taxon>Actinomycetota</taxon>
        <taxon>Actinomycetes</taxon>
        <taxon>Micrococcales</taxon>
        <taxon>Micrococcaceae</taxon>
        <taxon>Nesterenkonia</taxon>
    </lineage>
</organism>
<dbReference type="Gene3D" id="3.40.50.300">
    <property type="entry name" value="P-loop containing nucleotide triphosphate hydrolases"/>
    <property type="match status" value="1"/>
</dbReference>
<dbReference type="InterPro" id="IPR015854">
    <property type="entry name" value="ABC_transpr_LolD-like"/>
</dbReference>
<dbReference type="RefSeq" id="WP_138253866.1">
    <property type="nucleotide sequence ID" value="NZ_VAVZ01000038.1"/>
</dbReference>
<evidence type="ECO:0000256" key="10">
    <source>
        <dbReference type="ARBA" id="ARBA00063837"/>
    </source>
</evidence>
<evidence type="ECO:0000256" key="3">
    <source>
        <dbReference type="ARBA" id="ARBA00022475"/>
    </source>
</evidence>
<feature type="compositionally biased region" description="Basic and acidic residues" evidence="12">
    <location>
        <begin position="294"/>
        <end position="306"/>
    </location>
</feature>
<proteinExistence type="inferred from homology"/>
<feature type="compositionally biased region" description="Basic and acidic residues" evidence="12">
    <location>
        <begin position="336"/>
        <end position="345"/>
    </location>
</feature>
<evidence type="ECO:0000313" key="15">
    <source>
        <dbReference type="Proteomes" id="UP000310458"/>
    </source>
</evidence>
<keyword evidence="4 11" id="KW-0132">Cell division</keyword>
<dbReference type="PROSITE" id="PS50893">
    <property type="entry name" value="ABC_TRANSPORTER_2"/>
    <property type="match status" value="1"/>
</dbReference>
<keyword evidence="3 11" id="KW-1003">Cell membrane</keyword>
<comment type="caution">
    <text evidence="14">The sequence shown here is derived from an EMBL/GenBank/DDBJ whole genome shotgun (WGS) entry which is preliminary data.</text>
</comment>
<name>A0A5R9B863_9MICC</name>
<keyword evidence="15" id="KW-1185">Reference proteome</keyword>
<gene>
    <name evidence="11 14" type="primary">ftsE</name>
    <name evidence="14" type="ORF">FEF26_12450</name>
</gene>
<evidence type="ECO:0000256" key="4">
    <source>
        <dbReference type="ARBA" id="ARBA00022618"/>
    </source>
</evidence>
<comment type="similarity">
    <text evidence="1 11">Belongs to the ABC transporter superfamily.</text>
</comment>
<comment type="subunit">
    <text evidence="10 11">Homodimer. Forms a membrane-associated complex with FtsX.</text>
</comment>
<dbReference type="Pfam" id="PF00005">
    <property type="entry name" value="ABC_tran"/>
    <property type="match status" value="1"/>
</dbReference>
<evidence type="ECO:0000256" key="6">
    <source>
        <dbReference type="ARBA" id="ARBA00022840"/>
    </source>
</evidence>
<feature type="domain" description="ABC transporter" evidence="13">
    <location>
        <begin position="2"/>
        <end position="238"/>
    </location>
</feature>
<dbReference type="SUPFAM" id="SSF52540">
    <property type="entry name" value="P-loop containing nucleoside triphosphate hydrolases"/>
    <property type="match status" value="1"/>
</dbReference>
<dbReference type="InterPro" id="IPR017871">
    <property type="entry name" value="ABC_transporter-like_CS"/>
</dbReference>
<dbReference type="GO" id="GO:0051301">
    <property type="term" value="P:cell division"/>
    <property type="evidence" value="ECO:0007669"/>
    <property type="project" value="UniProtKB-UniRule"/>
</dbReference>
<dbReference type="GO" id="GO:0005524">
    <property type="term" value="F:ATP binding"/>
    <property type="evidence" value="ECO:0007669"/>
    <property type="project" value="UniProtKB-UniRule"/>
</dbReference>
<dbReference type="InterPro" id="IPR003593">
    <property type="entry name" value="AAA+_ATPase"/>
</dbReference>
<reference evidence="14 15" key="1">
    <citation type="submission" date="2019-05" db="EMBL/GenBank/DDBJ databases">
        <title>Nesterenkonia sp. GY074 isolated from the Southern Atlantic Ocean.</title>
        <authorList>
            <person name="Zhang G."/>
        </authorList>
    </citation>
    <scope>NUCLEOTIDE SEQUENCE [LARGE SCALE GENOMIC DNA]</scope>
    <source>
        <strain evidence="14 15">GY074</strain>
    </source>
</reference>
<dbReference type="InterPro" id="IPR003439">
    <property type="entry name" value="ABC_transporter-like_ATP-bd"/>
</dbReference>
<dbReference type="OrthoDB" id="9802264at2"/>
<feature type="compositionally biased region" description="Polar residues" evidence="12">
    <location>
        <begin position="354"/>
        <end position="365"/>
    </location>
</feature>
<comment type="function">
    <text evidence="9">Part of the ABC transporter FtsEX involved in cellular division. Has ATPase activity.</text>
</comment>
<dbReference type="SMART" id="SM00382">
    <property type="entry name" value="AAA"/>
    <property type="match status" value="1"/>
</dbReference>
<evidence type="ECO:0000259" key="13">
    <source>
        <dbReference type="PROSITE" id="PS50893"/>
    </source>
</evidence>
<dbReference type="PANTHER" id="PTHR24220">
    <property type="entry name" value="IMPORT ATP-BINDING PROTEIN"/>
    <property type="match status" value="1"/>
</dbReference>
<evidence type="ECO:0000313" key="14">
    <source>
        <dbReference type="EMBL" id="TLP94051.1"/>
    </source>
</evidence>
<dbReference type="Proteomes" id="UP000310458">
    <property type="component" value="Unassembled WGS sequence"/>
</dbReference>
<evidence type="ECO:0000256" key="2">
    <source>
        <dbReference type="ARBA" id="ARBA00020019"/>
    </source>
</evidence>
<evidence type="ECO:0000256" key="8">
    <source>
        <dbReference type="ARBA" id="ARBA00023306"/>
    </source>
</evidence>